<gene>
    <name evidence="1" type="ORF">DCAR_022819</name>
    <name evidence="2" type="ORF">DCAR_0623226</name>
</gene>
<evidence type="ECO:0000313" key="2">
    <source>
        <dbReference type="EMBL" id="WOH03826.1"/>
    </source>
</evidence>
<evidence type="ECO:0000313" key="1">
    <source>
        <dbReference type="EMBL" id="KZM89818.1"/>
    </source>
</evidence>
<accession>A0A164V520</accession>
<keyword evidence="3" id="KW-1185">Reference proteome</keyword>
<dbReference type="Proteomes" id="UP000077755">
    <property type="component" value="Chromosome 6"/>
</dbReference>
<organism evidence="1">
    <name type="scientific">Daucus carota subsp. sativus</name>
    <name type="common">Carrot</name>
    <dbReference type="NCBI Taxonomy" id="79200"/>
    <lineage>
        <taxon>Eukaryota</taxon>
        <taxon>Viridiplantae</taxon>
        <taxon>Streptophyta</taxon>
        <taxon>Embryophyta</taxon>
        <taxon>Tracheophyta</taxon>
        <taxon>Spermatophyta</taxon>
        <taxon>Magnoliopsida</taxon>
        <taxon>eudicotyledons</taxon>
        <taxon>Gunneridae</taxon>
        <taxon>Pentapetalae</taxon>
        <taxon>asterids</taxon>
        <taxon>campanulids</taxon>
        <taxon>Apiales</taxon>
        <taxon>Apiaceae</taxon>
        <taxon>Apioideae</taxon>
        <taxon>Scandiceae</taxon>
        <taxon>Daucinae</taxon>
        <taxon>Daucus</taxon>
        <taxon>Daucus sect. Daucus</taxon>
    </lineage>
</organism>
<proteinExistence type="predicted"/>
<dbReference type="EMBL" id="CP093348">
    <property type="protein sequence ID" value="WOH03826.1"/>
    <property type="molecule type" value="Genomic_DNA"/>
</dbReference>
<reference evidence="2" key="2">
    <citation type="submission" date="2022-03" db="EMBL/GenBank/DDBJ databases">
        <title>Draft title - Genomic analysis of global carrot germplasm unveils the trajectory of domestication and the origin of high carotenoid orange carrot.</title>
        <authorList>
            <person name="Iorizzo M."/>
            <person name="Ellison S."/>
            <person name="Senalik D."/>
            <person name="Macko-Podgorni A."/>
            <person name="Grzebelus D."/>
            <person name="Bostan H."/>
            <person name="Rolling W."/>
            <person name="Curaba J."/>
            <person name="Simon P."/>
        </authorList>
    </citation>
    <scope>NUCLEOTIDE SEQUENCE</scope>
    <source>
        <tissue evidence="2">Leaf</tissue>
    </source>
</reference>
<dbReference type="Gramene" id="KZM89818">
    <property type="protein sequence ID" value="KZM89818"/>
    <property type="gene ID" value="DCAR_022819"/>
</dbReference>
<evidence type="ECO:0000313" key="3">
    <source>
        <dbReference type="Proteomes" id="UP000077755"/>
    </source>
</evidence>
<dbReference type="AlphaFoldDB" id="A0A164V520"/>
<name>A0A164V520_DAUCS</name>
<sequence>MEVKFYIRDPKTNPPLSIPSNIINNNTIIDADYLEFEFEMVTLEATNEYDNRYTSLKDISPPCELSRKESWREVPLKDPLVRQAAWAWAYLPLSKTEHQRNGFIGKLRDGFVGCFRNVLLLITGKLLPDQEFEIDDDDQQTYSNNIIPARSKMIGQ</sequence>
<reference evidence="1" key="1">
    <citation type="journal article" date="2016" name="Nat. Genet.">
        <title>A high-quality carrot genome assembly provides new insights into carotenoid accumulation and asterid genome evolution.</title>
        <authorList>
            <person name="Iorizzo M."/>
            <person name="Ellison S."/>
            <person name="Senalik D."/>
            <person name="Zeng P."/>
            <person name="Satapoomin P."/>
            <person name="Huang J."/>
            <person name="Bowman M."/>
            <person name="Iovene M."/>
            <person name="Sanseverino W."/>
            <person name="Cavagnaro P."/>
            <person name="Yildiz M."/>
            <person name="Macko-Podgorni A."/>
            <person name="Moranska E."/>
            <person name="Grzebelus E."/>
            <person name="Grzebelus D."/>
            <person name="Ashrafi H."/>
            <person name="Zheng Z."/>
            <person name="Cheng S."/>
            <person name="Spooner D."/>
            <person name="Van Deynze A."/>
            <person name="Simon P."/>
        </authorList>
    </citation>
    <scope>NUCLEOTIDE SEQUENCE [LARGE SCALE GENOMIC DNA]</scope>
    <source>
        <tissue evidence="1">Leaf</tissue>
    </source>
</reference>
<protein>
    <submittedName>
        <fullName evidence="1">Uncharacterized protein</fullName>
    </submittedName>
</protein>
<dbReference type="Gramene" id="KZM89817">
    <property type="protein sequence ID" value="KZM89817"/>
    <property type="gene ID" value="DCAR_022820"/>
</dbReference>
<dbReference type="EMBL" id="LNRQ01000006">
    <property type="protein sequence ID" value="KZM89818.1"/>
    <property type="molecule type" value="Genomic_DNA"/>
</dbReference>